<evidence type="ECO:0000256" key="2">
    <source>
        <dbReference type="ARBA" id="ARBA00006679"/>
    </source>
</evidence>
<dbReference type="GO" id="GO:0005886">
    <property type="term" value="C:plasma membrane"/>
    <property type="evidence" value="ECO:0007669"/>
    <property type="project" value="UniProtKB-SubCell"/>
</dbReference>
<evidence type="ECO:0000313" key="9">
    <source>
        <dbReference type="Proteomes" id="UP000033774"/>
    </source>
</evidence>
<dbReference type="Proteomes" id="UP000033774">
    <property type="component" value="Unassembled WGS sequence"/>
</dbReference>
<evidence type="ECO:0000256" key="6">
    <source>
        <dbReference type="ARBA" id="ARBA00023136"/>
    </source>
</evidence>
<dbReference type="AlphaFoldDB" id="A0A0F3IQ48"/>
<dbReference type="InterPro" id="IPR051907">
    <property type="entry name" value="DoxX-like_oxidoreductase"/>
</dbReference>
<sequence length="148" mass="16865">MEEVSRVFSPLLAGARAARTLAERHLTAPLDLLGRWMIAEIFFRSGLVKLASFETTVDLFRDEYQTPFFSPEIAAVLATATELTMPVLLLLGLFARLAAIPLLAMTAMIQFTYFYHSEHYFWAFVLLLLIVRGPGAWSVDHWLRRRFG</sequence>
<organism evidence="8 9">
    <name type="scientific">Elstera litoralis</name>
    <dbReference type="NCBI Taxonomy" id="552518"/>
    <lineage>
        <taxon>Bacteria</taxon>
        <taxon>Pseudomonadati</taxon>
        <taxon>Pseudomonadota</taxon>
        <taxon>Alphaproteobacteria</taxon>
        <taxon>Rhodospirillales</taxon>
        <taxon>Rhodospirillaceae</taxon>
        <taxon>Elstera</taxon>
    </lineage>
</organism>
<dbReference type="OrthoDB" id="121744at2"/>
<comment type="similarity">
    <text evidence="2">Belongs to the DoxX family.</text>
</comment>
<dbReference type="PANTHER" id="PTHR33452">
    <property type="entry name" value="OXIDOREDUCTASE CATD-RELATED"/>
    <property type="match status" value="1"/>
</dbReference>
<evidence type="ECO:0008006" key="10">
    <source>
        <dbReference type="Google" id="ProtNLM"/>
    </source>
</evidence>
<evidence type="ECO:0000256" key="7">
    <source>
        <dbReference type="SAM" id="Phobius"/>
    </source>
</evidence>
<evidence type="ECO:0000256" key="4">
    <source>
        <dbReference type="ARBA" id="ARBA00022692"/>
    </source>
</evidence>
<evidence type="ECO:0000256" key="3">
    <source>
        <dbReference type="ARBA" id="ARBA00022475"/>
    </source>
</evidence>
<comment type="caution">
    <text evidence="8">The sequence shown here is derived from an EMBL/GenBank/DDBJ whole genome shotgun (WGS) entry which is preliminary data.</text>
</comment>
<dbReference type="Pfam" id="PF07681">
    <property type="entry name" value="DoxX"/>
    <property type="match status" value="1"/>
</dbReference>
<dbReference type="PANTHER" id="PTHR33452:SF1">
    <property type="entry name" value="INNER MEMBRANE PROTEIN YPHA-RELATED"/>
    <property type="match status" value="1"/>
</dbReference>
<keyword evidence="5 7" id="KW-1133">Transmembrane helix</keyword>
<protein>
    <recommendedName>
        <fullName evidence="10">DoxX family protein</fullName>
    </recommendedName>
</protein>
<feature type="transmembrane region" description="Helical" evidence="7">
    <location>
        <begin position="87"/>
        <end position="114"/>
    </location>
</feature>
<dbReference type="InterPro" id="IPR032808">
    <property type="entry name" value="DoxX"/>
</dbReference>
<proteinExistence type="inferred from homology"/>
<evidence type="ECO:0000256" key="1">
    <source>
        <dbReference type="ARBA" id="ARBA00004651"/>
    </source>
</evidence>
<accession>A0A0F3IQ48</accession>
<name>A0A0F3IQ48_9PROT</name>
<keyword evidence="4 7" id="KW-0812">Transmembrane</keyword>
<keyword evidence="3" id="KW-1003">Cell membrane</keyword>
<evidence type="ECO:0000313" key="8">
    <source>
        <dbReference type="EMBL" id="KJV08737.1"/>
    </source>
</evidence>
<keyword evidence="9" id="KW-1185">Reference proteome</keyword>
<comment type="subcellular location">
    <subcellularLocation>
        <location evidence="1">Cell membrane</location>
        <topology evidence="1">Multi-pass membrane protein</topology>
    </subcellularLocation>
</comment>
<dbReference type="EMBL" id="LAJY01000465">
    <property type="protein sequence ID" value="KJV08737.1"/>
    <property type="molecule type" value="Genomic_DNA"/>
</dbReference>
<feature type="transmembrane region" description="Helical" evidence="7">
    <location>
        <begin position="120"/>
        <end position="139"/>
    </location>
</feature>
<gene>
    <name evidence="8" type="ORF">VZ95_15820</name>
</gene>
<evidence type="ECO:0000256" key="5">
    <source>
        <dbReference type="ARBA" id="ARBA00022989"/>
    </source>
</evidence>
<keyword evidence="6 7" id="KW-0472">Membrane</keyword>
<reference evidence="8 9" key="1">
    <citation type="submission" date="2015-03" db="EMBL/GenBank/DDBJ databases">
        <title>Draft genome sequence of Elstera litoralis.</title>
        <authorList>
            <person name="Rahalkar M.C."/>
            <person name="Dhakephalkar P.K."/>
            <person name="Pore S.D."/>
            <person name="Arora P."/>
            <person name="Kapse N.G."/>
            <person name="Pandit P.S."/>
        </authorList>
    </citation>
    <scope>NUCLEOTIDE SEQUENCE [LARGE SCALE GENOMIC DNA]</scope>
    <source>
        <strain evidence="8 9">Dia-1</strain>
    </source>
</reference>